<evidence type="ECO:0000313" key="3">
    <source>
        <dbReference type="Proteomes" id="UP000295197"/>
    </source>
</evidence>
<dbReference type="EMBL" id="SMBZ01000021">
    <property type="protein sequence ID" value="TCV12921.1"/>
    <property type="molecule type" value="Genomic_DNA"/>
</dbReference>
<feature type="chain" id="PRO_5020194742" evidence="1">
    <location>
        <begin position="25"/>
        <end position="345"/>
    </location>
</feature>
<accession>A0A4R3VVR5</accession>
<dbReference type="OrthoDB" id="1495718at2"/>
<keyword evidence="3" id="KW-1185">Reference proteome</keyword>
<keyword evidence="1" id="KW-0732">Signal</keyword>
<gene>
    <name evidence="2" type="ORF">EDC17_102137</name>
</gene>
<dbReference type="InterPro" id="IPR021428">
    <property type="entry name" value="DUF3078"/>
</dbReference>
<sequence>MFRNLTVILTAALTCVGVQSYAQANLKDLREKPEPRIVNADTIKKNTIQQINVPIPELGLEVNYWKHWTKFGLNANQASFSDNWNAGGVNSMSLMGLFWHKADYTRDRFNFVSELDLKYGKIKNKDQLAKKNNDRIFWDNKLSYKFSDKWALYFAVTFESQFDLGYAYRRNADGEEYIYEVQSSFMGPGYFTESFGLEYKPDKTFSLRLGTGTARQTLVVDDRVKPLTIAEYSERYPKNEPIKADQVKWGLNPGENFRNDLAFQITANLDRDLSKNLNLKARYNLFADYKDLSDPDNRLDLTLTAKITRVVNVTASGILVYDSDQSTKVQYNQGLALGILFSLPR</sequence>
<dbReference type="Pfam" id="PF11276">
    <property type="entry name" value="DUF3078"/>
    <property type="match status" value="1"/>
</dbReference>
<dbReference type="RefSeq" id="WP_132777769.1">
    <property type="nucleotide sequence ID" value="NZ_SMBZ01000021.1"/>
</dbReference>
<comment type="caution">
    <text evidence="2">The sequence shown here is derived from an EMBL/GenBank/DDBJ whole genome shotgun (WGS) entry which is preliminary data.</text>
</comment>
<evidence type="ECO:0000313" key="2">
    <source>
        <dbReference type="EMBL" id="TCV12921.1"/>
    </source>
</evidence>
<organism evidence="2 3">
    <name type="scientific">Sphingobacterium alimentarium</name>
    <dbReference type="NCBI Taxonomy" id="797292"/>
    <lineage>
        <taxon>Bacteria</taxon>
        <taxon>Pseudomonadati</taxon>
        <taxon>Bacteroidota</taxon>
        <taxon>Sphingobacteriia</taxon>
        <taxon>Sphingobacteriales</taxon>
        <taxon>Sphingobacteriaceae</taxon>
        <taxon>Sphingobacterium</taxon>
    </lineage>
</organism>
<dbReference type="SUPFAM" id="SSF56935">
    <property type="entry name" value="Porins"/>
    <property type="match status" value="1"/>
</dbReference>
<name>A0A4R3VVR5_9SPHI</name>
<dbReference type="Proteomes" id="UP000295197">
    <property type="component" value="Unassembled WGS sequence"/>
</dbReference>
<reference evidence="2 3" key="1">
    <citation type="submission" date="2019-03" db="EMBL/GenBank/DDBJ databases">
        <title>Genomic Encyclopedia of Type Strains, Phase IV (KMG-IV): sequencing the most valuable type-strain genomes for metagenomic binning, comparative biology and taxonomic classification.</title>
        <authorList>
            <person name="Goeker M."/>
        </authorList>
    </citation>
    <scope>NUCLEOTIDE SEQUENCE [LARGE SCALE GENOMIC DNA]</scope>
    <source>
        <strain evidence="2 3">DSM 22362</strain>
    </source>
</reference>
<feature type="signal peptide" evidence="1">
    <location>
        <begin position="1"/>
        <end position="24"/>
    </location>
</feature>
<evidence type="ECO:0000256" key="1">
    <source>
        <dbReference type="SAM" id="SignalP"/>
    </source>
</evidence>
<proteinExistence type="predicted"/>
<protein>
    <submittedName>
        <fullName evidence="2">DUF3078 family protein</fullName>
    </submittedName>
</protein>
<dbReference type="AlphaFoldDB" id="A0A4R3VVR5"/>